<reference evidence="1 2" key="1">
    <citation type="journal article" date="2019" name="Nat. Med.">
        <title>A library of human gut bacterial isolates paired with longitudinal multiomics data enables mechanistic microbiome research.</title>
        <authorList>
            <person name="Poyet M."/>
            <person name="Groussin M."/>
            <person name="Gibbons S.M."/>
            <person name="Avila-Pacheco J."/>
            <person name="Jiang X."/>
            <person name="Kearney S.M."/>
            <person name="Perrotta A.R."/>
            <person name="Berdy B."/>
            <person name="Zhao S."/>
            <person name="Lieberman T.D."/>
            <person name="Swanson P.K."/>
            <person name="Smith M."/>
            <person name="Roesemann S."/>
            <person name="Alexander J.E."/>
            <person name="Rich S.A."/>
            <person name="Livny J."/>
            <person name="Vlamakis H."/>
            <person name="Clish C."/>
            <person name="Bullock K."/>
            <person name="Deik A."/>
            <person name="Scott J."/>
            <person name="Pierce K.A."/>
            <person name="Xavier R.J."/>
            <person name="Alm E.J."/>
        </authorList>
    </citation>
    <scope>NUCLEOTIDE SEQUENCE [LARGE SCALE GENOMIC DNA]</scope>
    <source>
        <strain evidence="1 2">BIOML-A1</strain>
    </source>
</reference>
<dbReference type="AlphaFoldDB" id="A0A6L8SY24"/>
<proteinExistence type="predicted"/>
<protein>
    <submittedName>
        <fullName evidence="1">Uncharacterized protein</fullName>
    </submittedName>
</protein>
<dbReference type="EMBL" id="WWVQ01000005">
    <property type="protein sequence ID" value="MZL32230.1"/>
    <property type="molecule type" value="Genomic_DNA"/>
</dbReference>
<evidence type="ECO:0000313" key="2">
    <source>
        <dbReference type="Proteomes" id="UP000477285"/>
    </source>
</evidence>
<comment type="caution">
    <text evidence="1">The sequence shown here is derived from an EMBL/GenBank/DDBJ whole genome shotgun (WGS) entry which is preliminary data.</text>
</comment>
<dbReference type="RefSeq" id="WP_161233354.1">
    <property type="nucleotide sequence ID" value="NZ_JBDGAG010000003.1"/>
</dbReference>
<evidence type="ECO:0000313" key="1">
    <source>
        <dbReference type="EMBL" id="MZL32230.1"/>
    </source>
</evidence>
<gene>
    <name evidence="1" type="ORF">GT728_03220</name>
</gene>
<accession>A0A6L8SY24</accession>
<name>A0A6L8SY24_9FIRM</name>
<dbReference type="Proteomes" id="UP000477285">
    <property type="component" value="Unassembled WGS sequence"/>
</dbReference>
<organism evidence="1 2">
    <name type="scientific">Blautia wexlerae</name>
    <dbReference type="NCBI Taxonomy" id="418240"/>
    <lineage>
        <taxon>Bacteria</taxon>
        <taxon>Bacillati</taxon>
        <taxon>Bacillota</taxon>
        <taxon>Clostridia</taxon>
        <taxon>Lachnospirales</taxon>
        <taxon>Lachnospiraceae</taxon>
        <taxon>Blautia</taxon>
    </lineage>
</organism>
<sequence length="101" mass="11615">MWIRSQNQENYLDASGKTFSIYNGNQIRMKYANSSVLLGEYSSSKKAHNVLNKLRKQNDKWHSMNVFYSGNNTVLSISSMNNVLVALEETNTFEMPQDEDV</sequence>